<name>A0A6S6XRN1_9PROT</name>
<dbReference type="KEGG" id="doe:DENOEST_0213"/>
<feature type="chain" id="PRO_5028130830" evidence="1">
    <location>
        <begin position="20"/>
        <end position="111"/>
    </location>
</feature>
<evidence type="ECO:0000313" key="2">
    <source>
        <dbReference type="EMBL" id="CAB1367385.1"/>
    </source>
</evidence>
<evidence type="ECO:0000256" key="1">
    <source>
        <dbReference type="SAM" id="SignalP"/>
    </source>
</evidence>
<proteinExistence type="predicted"/>
<dbReference type="AlphaFoldDB" id="A0A6S6XRN1"/>
<keyword evidence="1" id="KW-0732">Signal</keyword>
<dbReference type="EMBL" id="LR778301">
    <property type="protein sequence ID" value="CAB1367385.1"/>
    <property type="molecule type" value="Genomic_DNA"/>
</dbReference>
<dbReference type="RefSeq" id="WP_197970472.1">
    <property type="nucleotide sequence ID" value="NZ_LR778301.1"/>
</dbReference>
<evidence type="ECO:0000313" key="3">
    <source>
        <dbReference type="Proteomes" id="UP000515733"/>
    </source>
</evidence>
<gene>
    <name evidence="2" type="ORF">DENOEST_0213</name>
</gene>
<feature type="signal peptide" evidence="1">
    <location>
        <begin position="1"/>
        <end position="19"/>
    </location>
</feature>
<organism evidence="2 3">
    <name type="scientific">Denitratisoma oestradiolicum</name>
    <dbReference type="NCBI Taxonomy" id="311182"/>
    <lineage>
        <taxon>Bacteria</taxon>
        <taxon>Pseudomonadati</taxon>
        <taxon>Pseudomonadota</taxon>
        <taxon>Betaproteobacteria</taxon>
        <taxon>Nitrosomonadales</taxon>
        <taxon>Sterolibacteriaceae</taxon>
        <taxon>Denitratisoma</taxon>
    </lineage>
</organism>
<keyword evidence="3" id="KW-1185">Reference proteome</keyword>
<reference evidence="2 3" key="1">
    <citation type="submission" date="2020-03" db="EMBL/GenBank/DDBJ databases">
        <authorList>
            <consortium name="Genoscope - CEA"/>
            <person name="William W."/>
        </authorList>
    </citation>
    <scope>NUCLEOTIDE SEQUENCE [LARGE SCALE GENOMIC DNA]</scope>
    <source>
        <strain evidence="3">DSM 16959</strain>
    </source>
</reference>
<dbReference type="Proteomes" id="UP000515733">
    <property type="component" value="Chromosome"/>
</dbReference>
<accession>A0A6S6XRN1</accession>
<sequence>MNRILVLALVSAFASTAFGQASQAGPRGAMSSPNAQGVQIQGNTEIKAKQENTAAVSVGEGNVAKNTAGAIKGGTQIQGNTKIKASQKNTAAVAVGKNNTAANEAGQIGGK</sequence>
<protein>
    <submittedName>
        <fullName evidence="2">Uncharacterized protein</fullName>
    </submittedName>
</protein>